<evidence type="ECO:0000259" key="4">
    <source>
        <dbReference type="PROSITE" id="PS50932"/>
    </source>
</evidence>
<dbReference type="InterPro" id="IPR000843">
    <property type="entry name" value="HTH_LacI"/>
</dbReference>
<accession>A0A916S969</accession>
<dbReference type="Gene3D" id="1.10.260.40">
    <property type="entry name" value="lambda repressor-like DNA-binding domains"/>
    <property type="match status" value="1"/>
</dbReference>
<dbReference type="AlphaFoldDB" id="A0A916S969"/>
<dbReference type="Pfam" id="PF00356">
    <property type="entry name" value="LacI"/>
    <property type="match status" value="1"/>
</dbReference>
<dbReference type="CDD" id="cd01545">
    <property type="entry name" value="PBP1_SalR"/>
    <property type="match status" value="1"/>
</dbReference>
<dbReference type="PANTHER" id="PTHR30146:SF153">
    <property type="entry name" value="LACTOSE OPERON REPRESSOR"/>
    <property type="match status" value="1"/>
</dbReference>
<dbReference type="InterPro" id="IPR010982">
    <property type="entry name" value="Lambda_DNA-bd_dom_sf"/>
</dbReference>
<evidence type="ECO:0000313" key="5">
    <source>
        <dbReference type="EMBL" id="GGA87936.1"/>
    </source>
</evidence>
<reference evidence="5" key="1">
    <citation type="journal article" date="2014" name="Int. J. Syst. Evol. Microbiol.">
        <title>Complete genome sequence of Corynebacterium casei LMG S-19264T (=DSM 44701T), isolated from a smear-ripened cheese.</title>
        <authorList>
            <consortium name="US DOE Joint Genome Institute (JGI-PGF)"/>
            <person name="Walter F."/>
            <person name="Albersmeier A."/>
            <person name="Kalinowski J."/>
            <person name="Ruckert C."/>
        </authorList>
    </citation>
    <scope>NUCLEOTIDE SEQUENCE</scope>
    <source>
        <strain evidence="5">CGMCC 1.15082</strain>
    </source>
</reference>
<dbReference type="Proteomes" id="UP000646478">
    <property type="component" value="Unassembled WGS sequence"/>
</dbReference>
<feature type="domain" description="HTH lacI-type" evidence="4">
    <location>
        <begin position="9"/>
        <end position="63"/>
    </location>
</feature>
<evidence type="ECO:0000256" key="2">
    <source>
        <dbReference type="ARBA" id="ARBA00023125"/>
    </source>
</evidence>
<keyword evidence="2" id="KW-0238">DNA-binding</keyword>
<dbReference type="PROSITE" id="PS50932">
    <property type="entry name" value="HTH_LACI_2"/>
    <property type="match status" value="1"/>
</dbReference>
<name>A0A916S969_9HYPH</name>
<dbReference type="SUPFAM" id="SSF53822">
    <property type="entry name" value="Periplasmic binding protein-like I"/>
    <property type="match status" value="1"/>
</dbReference>
<protein>
    <submittedName>
        <fullName evidence="5">LacI family transcriptional regulator</fullName>
    </submittedName>
</protein>
<dbReference type="Gene3D" id="3.40.50.2300">
    <property type="match status" value="2"/>
</dbReference>
<dbReference type="CDD" id="cd01392">
    <property type="entry name" value="HTH_LacI"/>
    <property type="match status" value="1"/>
</dbReference>
<dbReference type="PRINTS" id="PR00036">
    <property type="entry name" value="HTHLACI"/>
</dbReference>
<comment type="caution">
    <text evidence="5">The sequence shown here is derived from an EMBL/GenBank/DDBJ whole genome shotgun (WGS) entry which is preliminary data.</text>
</comment>
<dbReference type="InterPro" id="IPR046335">
    <property type="entry name" value="LacI/GalR-like_sensor"/>
</dbReference>
<dbReference type="SUPFAM" id="SSF47413">
    <property type="entry name" value="lambda repressor-like DNA-binding domains"/>
    <property type="match status" value="1"/>
</dbReference>
<gene>
    <name evidence="5" type="ORF">GCM10011491_14620</name>
</gene>
<dbReference type="InterPro" id="IPR028082">
    <property type="entry name" value="Peripla_BP_I"/>
</dbReference>
<keyword evidence="3" id="KW-0804">Transcription</keyword>
<evidence type="ECO:0000256" key="1">
    <source>
        <dbReference type="ARBA" id="ARBA00023015"/>
    </source>
</evidence>
<evidence type="ECO:0000256" key="3">
    <source>
        <dbReference type="ARBA" id="ARBA00023163"/>
    </source>
</evidence>
<dbReference type="GO" id="GO:0003700">
    <property type="term" value="F:DNA-binding transcription factor activity"/>
    <property type="evidence" value="ECO:0007669"/>
    <property type="project" value="TreeGrafter"/>
</dbReference>
<dbReference type="Pfam" id="PF13377">
    <property type="entry name" value="Peripla_BP_3"/>
    <property type="match status" value="1"/>
</dbReference>
<reference evidence="5" key="2">
    <citation type="submission" date="2020-09" db="EMBL/GenBank/DDBJ databases">
        <authorList>
            <person name="Sun Q."/>
            <person name="Zhou Y."/>
        </authorList>
    </citation>
    <scope>NUCLEOTIDE SEQUENCE</scope>
    <source>
        <strain evidence="5">CGMCC 1.15082</strain>
    </source>
</reference>
<keyword evidence="1" id="KW-0805">Transcription regulation</keyword>
<dbReference type="GO" id="GO:0000976">
    <property type="term" value="F:transcription cis-regulatory region binding"/>
    <property type="evidence" value="ECO:0007669"/>
    <property type="project" value="TreeGrafter"/>
</dbReference>
<evidence type="ECO:0000313" key="6">
    <source>
        <dbReference type="Proteomes" id="UP000646478"/>
    </source>
</evidence>
<organism evidence="5 6">
    <name type="scientific">Brucella endophytica</name>
    <dbReference type="NCBI Taxonomy" id="1963359"/>
    <lineage>
        <taxon>Bacteria</taxon>
        <taxon>Pseudomonadati</taxon>
        <taxon>Pseudomonadota</taxon>
        <taxon>Alphaproteobacteria</taxon>
        <taxon>Hyphomicrobiales</taxon>
        <taxon>Brucellaceae</taxon>
        <taxon>Brucella/Ochrobactrum group</taxon>
        <taxon>Brucella</taxon>
    </lineage>
</organism>
<proteinExistence type="predicted"/>
<dbReference type="SMART" id="SM00354">
    <property type="entry name" value="HTH_LACI"/>
    <property type="match status" value="1"/>
</dbReference>
<dbReference type="PANTHER" id="PTHR30146">
    <property type="entry name" value="LACI-RELATED TRANSCRIPTIONAL REPRESSOR"/>
    <property type="match status" value="1"/>
</dbReference>
<sequence length="342" mass="37157">MITKPGKRATIRDVAKAAGVSIKTVSRVFNDEPNVREEIREKVRRAGRKLNYHPNVAARNLARRKSHLIGLFFENPSPAYVAELQMGALNRLRGTGYRLLIFPVENRADIRGAMVSTAYTSGLDGVIVTPPMCDDPAILEELLASHLPFVRIAGDTGLHTKGSVVIDDERAAFDLADYVLRLGHRRIAIVIGDATHRSARLRLAGFHRALEAAGIAPNPALEVQGAFTFQSGLDAGRRLLHHANRPTAILASNDDMAAGVLQAAHELRIAVPQRLSVVGFDDTALAKMVWPQLTTIRQPIFEMAECATDMLLSHIGTGMSPDTVELAYELVVRSSAGEGPEA</sequence>
<dbReference type="EMBL" id="BMHH01000004">
    <property type="protein sequence ID" value="GGA87936.1"/>
    <property type="molecule type" value="Genomic_DNA"/>
</dbReference>
<keyword evidence="6" id="KW-1185">Reference proteome</keyword>